<evidence type="ECO:0000313" key="4">
    <source>
        <dbReference type="Proteomes" id="UP000053989"/>
    </source>
</evidence>
<dbReference type="Pfam" id="PF03330">
    <property type="entry name" value="DPBB_1"/>
    <property type="match status" value="1"/>
</dbReference>
<dbReference type="InParanoid" id="A0A0C3AQM2"/>
<dbReference type="InterPro" id="IPR009009">
    <property type="entry name" value="RlpA-like_DPBB"/>
</dbReference>
<reference evidence="4" key="2">
    <citation type="submission" date="2015-01" db="EMBL/GenBank/DDBJ databases">
        <title>Evolutionary Origins and Diversification of the Mycorrhizal Mutualists.</title>
        <authorList>
            <consortium name="DOE Joint Genome Institute"/>
            <consortium name="Mycorrhizal Genomics Consortium"/>
            <person name="Kohler A."/>
            <person name="Kuo A."/>
            <person name="Nagy L.G."/>
            <person name="Floudas D."/>
            <person name="Copeland A."/>
            <person name="Barry K.W."/>
            <person name="Cichocki N."/>
            <person name="Veneault-Fourrey C."/>
            <person name="LaButti K."/>
            <person name="Lindquist E.A."/>
            <person name="Lipzen A."/>
            <person name="Lundell T."/>
            <person name="Morin E."/>
            <person name="Murat C."/>
            <person name="Riley R."/>
            <person name="Ohm R."/>
            <person name="Sun H."/>
            <person name="Tunlid A."/>
            <person name="Henrissat B."/>
            <person name="Grigoriev I.V."/>
            <person name="Hibbett D.S."/>
            <person name="Martin F."/>
        </authorList>
    </citation>
    <scope>NUCLEOTIDE SEQUENCE [LARGE SCALE GENOMIC DNA]</scope>
    <source>
        <strain evidence="4">Foug A</strain>
    </source>
</reference>
<dbReference type="HOGENOM" id="CLU_047639_6_2_1"/>
<evidence type="ECO:0000259" key="2">
    <source>
        <dbReference type="Pfam" id="PF03330"/>
    </source>
</evidence>
<dbReference type="Proteomes" id="UP000053989">
    <property type="component" value="Unassembled WGS sequence"/>
</dbReference>
<sequence>MSGTQSGQGTYYSTGLGACGITNNDGQRIAAVSHLLFDSYPNPLCGKQITAYYQGKSTTVTVTDRCQGCAITDLDFSPTAFSDLANESLGRIDITWMWT</sequence>
<dbReference type="InterPro" id="IPR051477">
    <property type="entry name" value="Expansin_CellWall"/>
</dbReference>
<dbReference type="STRING" id="1036808.A0A0C3AQM2"/>
<dbReference type="AlphaFoldDB" id="A0A0C3AQM2"/>
<gene>
    <name evidence="3" type="ORF">SCLCIDRAFT_232592</name>
</gene>
<protein>
    <recommendedName>
        <fullName evidence="2">RlpA-like protein double-psi beta-barrel domain-containing protein</fullName>
    </recommendedName>
</protein>
<dbReference type="InterPro" id="IPR036908">
    <property type="entry name" value="RlpA-like_sf"/>
</dbReference>
<organism evidence="3 4">
    <name type="scientific">Scleroderma citrinum Foug A</name>
    <dbReference type="NCBI Taxonomy" id="1036808"/>
    <lineage>
        <taxon>Eukaryota</taxon>
        <taxon>Fungi</taxon>
        <taxon>Dikarya</taxon>
        <taxon>Basidiomycota</taxon>
        <taxon>Agaricomycotina</taxon>
        <taxon>Agaricomycetes</taxon>
        <taxon>Agaricomycetidae</taxon>
        <taxon>Boletales</taxon>
        <taxon>Sclerodermatineae</taxon>
        <taxon>Sclerodermataceae</taxon>
        <taxon>Scleroderma</taxon>
    </lineage>
</organism>
<dbReference type="Gene3D" id="2.40.40.10">
    <property type="entry name" value="RlpA-like domain"/>
    <property type="match status" value="1"/>
</dbReference>
<keyword evidence="4" id="KW-1185">Reference proteome</keyword>
<keyword evidence="1" id="KW-0732">Signal</keyword>
<reference evidence="3 4" key="1">
    <citation type="submission" date="2014-04" db="EMBL/GenBank/DDBJ databases">
        <authorList>
            <consortium name="DOE Joint Genome Institute"/>
            <person name="Kuo A."/>
            <person name="Kohler A."/>
            <person name="Nagy L.G."/>
            <person name="Floudas D."/>
            <person name="Copeland A."/>
            <person name="Barry K.W."/>
            <person name="Cichocki N."/>
            <person name="Veneault-Fourrey C."/>
            <person name="LaButti K."/>
            <person name="Lindquist E.A."/>
            <person name="Lipzen A."/>
            <person name="Lundell T."/>
            <person name="Morin E."/>
            <person name="Murat C."/>
            <person name="Sun H."/>
            <person name="Tunlid A."/>
            <person name="Henrissat B."/>
            <person name="Grigoriev I.V."/>
            <person name="Hibbett D.S."/>
            <person name="Martin F."/>
            <person name="Nordberg H.P."/>
            <person name="Cantor M.N."/>
            <person name="Hua S.X."/>
        </authorList>
    </citation>
    <scope>NUCLEOTIDE SEQUENCE [LARGE SCALE GENOMIC DNA]</scope>
    <source>
        <strain evidence="3 4">Foug A</strain>
    </source>
</reference>
<dbReference type="EMBL" id="KN822014">
    <property type="protein sequence ID" value="KIM67247.1"/>
    <property type="molecule type" value="Genomic_DNA"/>
</dbReference>
<accession>A0A0C3AQM2</accession>
<dbReference type="SUPFAM" id="SSF50685">
    <property type="entry name" value="Barwin-like endoglucanases"/>
    <property type="match status" value="1"/>
</dbReference>
<name>A0A0C3AQM2_9AGAM</name>
<dbReference type="PANTHER" id="PTHR31836">
    <property type="match status" value="1"/>
</dbReference>
<dbReference type="OrthoDB" id="623670at2759"/>
<evidence type="ECO:0000313" key="3">
    <source>
        <dbReference type="EMBL" id="KIM67247.1"/>
    </source>
</evidence>
<dbReference type="PANTHER" id="PTHR31836:SF28">
    <property type="entry name" value="SRCR DOMAIN-CONTAINING PROTEIN-RELATED"/>
    <property type="match status" value="1"/>
</dbReference>
<proteinExistence type="predicted"/>
<evidence type="ECO:0000256" key="1">
    <source>
        <dbReference type="ARBA" id="ARBA00022729"/>
    </source>
</evidence>
<feature type="domain" description="RlpA-like protein double-psi beta-barrel" evidence="2">
    <location>
        <begin position="5"/>
        <end position="95"/>
    </location>
</feature>
<dbReference type="CDD" id="cd22191">
    <property type="entry name" value="DPBB_RlpA_EXP_N-like"/>
    <property type="match status" value="1"/>
</dbReference>